<dbReference type="Proteomes" id="UP001482620">
    <property type="component" value="Unassembled WGS sequence"/>
</dbReference>
<evidence type="ECO:0000313" key="1">
    <source>
        <dbReference type="EMBL" id="MEQ2246949.1"/>
    </source>
</evidence>
<accession>A0ABV0UP04</accession>
<keyword evidence="2" id="KW-1185">Reference proteome</keyword>
<reference evidence="1 2" key="1">
    <citation type="submission" date="2021-06" db="EMBL/GenBank/DDBJ databases">
        <authorList>
            <person name="Palmer J.M."/>
        </authorList>
    </citation>
    <scope>NUCLEOTIDE SEQUENCE [LARGE SCALE GENOMIC DNA]</scope>
    <source>
        <strain evidence="2">if_2019</strain>
        <tissue evidence="1">Muscle</tissue>
    </source>
</reference>
<gene>
    <name evidence="1" type="ORF">ILYODFUR_004371</name>
</gene>
<sequence>MRQNETTFAGRCNSHCTFCLFVGLPRTFLQSEEQNNSYGKDKAPFRNKYDLENSHRHKHKHLHTICVKFENQRDILRSLHIKTNIQARTSANRLKLNLFTSRSTSLEIIPSV</sequence>
<protein>
    <submittedName>
        <fullName evidence="1">Uncharacterized protein</fullName>
    </submittedName>
</protein>
<dbReference type="EMBL" id="JAHRIQ010081336">
    <property type="protein sequence ID" value="MEQ2246949.1"/>
    <property type="molecule type" value="Genomic_DNA"/>
</dbReference>
<proteinExistence type="predicted"/>
<evidence type="ECO:0000313" key="2">
    <source>
        <dbReference type="Proteomes" id="UP001482620"/>
    </source>
</evidence>
<organism evidence="1 2">
    <name type="scientific">Ilyodon furcidens</name>
    <name type="common">goldbreast splitfin</name>
    <dbReference type="NCBI Taxonomy" id="33524"/>
    <lineage>
        <taxon>Eukaryota</taxon>
        <taxon>Metazoa</taxon>
        <taxon>Chordata</taxon>
        <taxon>Craniata</taxon>
        <taxon>Vertebrata</taxon>
        <taxon>Euteleostomi</taxon>
        <taxon>Actinopterygii</taxon>
        <taxon>Neopterygii</taxon>
        <taxon>Teleostei</taxon>
        <taxon>Neoteleostei</taxon>
        <taxon>Acanthomorphata</taxon>
        <taxon>Ovalentaria</taxon>
        <taxon>Atherinomorphae</taxon>
        <taxon>Cyprinodontiformes</taxon>
        <taxon>Goodeidae</taxon>
        <taxon>Ilyodon</taxon>
    </lineage>
</organism>
<name>A0ABV0UP04_9TELE</name>
<comment type="caution">
    <text evidence="1">The sequence shown here is derived from an EMBL/GenBank/DDBJ whole genome shotgun (WGS) entry which is preliminary data.</text>
</comment>